<dbReference type="STRING" id="1210090.GCA_001613185_00354"/>
<dbReference type="Gene3D" id="3.40.50.1820">
    <property type="entry name" value="alpha/beta hydrolase"/>
    <property type="match status" value="1"/>
</dbReference>
<comment type="caution">
    <text evidence="6">The sequence shown here is derived from an EMBL/GenBank/DDBJ whole genome shotgun (WGS) entry which is preliminary data.</text>
</comment>
<dbReference type="EMBL" id="QNRE01000002">
    <property type="protein sequence ID" value="RBO93851.1"/>
    <property type="molecule type" value="Genomic_DNA"/>
</dbReference>
<comment type="catalytic activity">
    <reaction evidence="4">
        <text>a fatty acyl-CoA + H2O = a fatty acid + CoA + H(+)</text>
        <dbReference type="Rhea" id="RHEA:16781"/>
        <dbReference type="ChEBI" id="CHEBI:15377"/>
        <dbReference type="ChEBI" id="CHEBI:15378"/>
        <dbReference type="ChEBI" id="CHEBI:28868"/>
        <dbReference type="ChEBI" id="CHEBI:57287"/>
        <dbReference type="ChEBI" id="CHEBI:77636"/>
    </reaction>
</comment>
<organism evidence="6 7">
    <name type="scientific">Nocardia puris</name>
    <dbReference type="NCBI Taxonomy" id="208602"/>
    <lineage>
        <taxon>Bacteria</taxon>
        <taxon>Bacillati</taxon>
        <taxon>Actinomycetota</taxon>
        <taxon>Actinomycetes</taxon>
        <taxon>Mycobacteriales</taxon>
        <taxon>Nocardiaceae</taxon>
        <taxon>Nocardia</taxon>
    </lineage>
</organism>
<dbReference type="PANTHER" id="PTHR11487:SF0">
    <property type="entry name" value="S-ACYL FATTY ACID SYNTHASE THIOESTERASE, MEDIUM CHAIN"/>
    <property type="match status" value="1"/>
</dbReference>
<evidence type="ECO:0000256" key="1">
    <source>
        <dbReference type="ARBA" id="ARBA00007169"/>
    </source>
</evidence>
<protein>
    <recommendedName>
        <fullName evidence="2">Thioesterase TesA</fullName>
    </recommendedName>
</protein>
<evidence type="ECO:0000256" key="4">
    <source>
        <dbReference type="ARBA" id="ARBA00024293"/>
    </source>
</evidence>
<dbReference type="SMART" id="SM00824">
    <property type="entry name" value="PKS_TE"/>
    <property type="match status" value="1"/>
</dbReference>
<evidence type="ECO:0000313" key="7">
    <source>
        <dbReference type="Proteomes" id="UP000252586"/>
    </source>
</evidence>
<sequence>MAGPIDGGGWLRTLRTDPDPRHYLVCFPPGGGSAGAYRALVRAIGPGAEVLAVQYPGRQDRLGEPQVPDLHRMADAIAAELLTRRRTPLALFGHSMGATLAYETAQRLTRGGQPVAALFVSGRPTPDYAEPGRLHLGPDDALITELERLATDPSSVAILRADPSLADLVLPAVRADYQAVETYTHRSDDPLPCDIAALVSTEDPTTTPEQADRWGEFTRGAFERATFPGGHFYLDDHVEEVAAFVTARWNGVGKLSGS</sequence>
<dbReference type="Proteomes" id="UP000252586">
    <property type="component" value="Unassembled WGS sequence"/>
</dbReference>
<evidence type="ECO:0000256" key="3">
    <source>
        <dbReference type="ARBA" id="ARBA00022801"/>
    </source>
</evidence>
<dbReference type="SUPFAM" id="SSF53474">
    <property type="entry name" value="alpha/beta-Hydrolases"/>
    <property type="match status" value="1"/>
</dbReference>
<keyword evidence="3" id="KW-0378">Hydrolase</keyword>
<dbReference type="OrthoDB" id="8480037at2"/>
<feature type="domain" description="Thioesterase TesA-like" evidence="5">
    <location>
        <begin position="25"/>
        <end position="249"/>
    </location>
</feature>
<keyword evidence="7" id="KW-1185">Reference proteome</keyword>
<evidence type="ECO:0000313" key="6">
    <source>
        <dbReference type="EMBL" id="RBO93851.1"/>
    </source>
</evidence>
<dbReference type="InterPro" id="IPR029058">
    <property type="entry name" value="AB_hydrolase_fold"/>
</dbReference>
<dbReference type="InterPro" id="IPR020802">
    <property type="entry name" value="TesA-like"/>
</dbReference>
<name>A0A366DUS8_9NOCA</name>
<dbReference type="InterPro" id="IPR001031">
    <property type="entry name" value="Thioesterase"/>
</dbReference>
<dbReference type="PANTHER" id="PTHR11487">
    <property type="entry name" value="THIOESTERASE"/>
    <property type="match status" value="1"/>
</dbReference>
<dbReference type="GO" id="GO:0008610">
    <property type="term" value="P:lipid biosynthetic process"/>
    <property type="evidence" value="ECO:0007669"/>
    <property type="project" value="TreeGrafter"/>
</dbReference>
<reference evidence="6 7" key="1">
    <citation type="submission" date="2018-06" db="EMBL/GenBank/DDBJ databases">
        <title>Genomic Encyclopedia of Type Strains, Phase IV (KMG-IV): sequencing the most valuable type-strain genomes for metagenomic binning, comparative biology and taxonomic classification.</title>
        <authorList>
            <person name="Goeker M."/>
        </authorList>
    </citation>
    <scope>NUCLEOTIDE SEQUENCE [LARGE SCALE GENOMIC DNA]</scope>
    <source>
        <strain evidence="6 7">DSM 44599</strain>
    </source>
</reference>
<comment type="similarity">
    <text evidence="1">Belongs to the thioesterase family.</text>
</comment>
<evidence type="ECO:0000256" key="2">
    <source>
        <dbReference type="ARBA" id="ARBA00015007"/>
    </source>
</evidence>
<dbReference type="InterPro" id="IPR012223">
    <property type="entry name" value="TEII"/>
</dbReference>
<gene>
    <name evidence="6" type="ORF">DFR74_102271</name>
</gene>
<dbReference type="Pfam" id="PF00975">
    <property type="entry name" value="Thioesterase"/>
    <property type="match status" value="1"/>
</dbReference>
<proteinExistence type="inferred from homology"/>
<accession>A0A366DUS8</accession>
<evidence type="ECO:0000259" key="5">
    <source>
        <dbReference type="SMART" id="SM00824"/>
    </source>
</evidence>
<dbReference type="RefSeq" id="WP_067502188.1">
    <property type="nucleotide sequence ID" value="NZ_QNRE01000002.1"/>
</dbReference>
<dbReference type="AlphaFoldDB" id="A0A366DUS8"/>
<dbReference type="GO" id="GO:0016787">
    <property type="term" value="F:hydrolase activity"/>
    <property type="evidence" value="ECO:0007669"/>
    <property type="project" value="UniProtKB-KW"/>
</dbReference>